<keyword evidence="6" id="KW-0808">Transferase</keyword>
<dbReference type="VEuPathDB" id="TrichDB:TRFO_24001"/>
<keyword evidence="4" id="KW-0723">Serine/threonine-protein kinase</keyword>
<dbReference type="EMBL" id="MLAK01000688">
    <property type="protein sequence ID" value="OHT07726.1"/>
    <property type="molecule type" value="Genomic_DNA"/>
</dbReference>
<dbReference type="GO" id="GO:0005524">
    <property type="term" value="F:ATP binding"/>
    <property type="evidence" value="ECO:0007669"/>
    <property type="project" value="UniProtKB-UniRule"/>
</dbReference>
<dbReference type="InterPro" id="IPR000719">
    <property type="entry name" value="Prot_kinase_dom"/>
</dbReference>
<feature type="binding site" evidence="3">
    <location>
        <position position="37"/>
    </location>
    <ligand>
        <name>ATP</name>
        <dbReference type="ChEBI" id="CHEBI:30616"/>
    </ligand>
</feature>
<dbReference type="FunFam" id="1.10.510.10:FF:000571">
    <property type="entry name" value="Maternal embryonic leucine zipper kinase"/>
    <property type="match status" value="1"/>
</dbReference>
<proteinExistence type="inferred from homology"/>
<dbReference type="AlphaFoldDB" id="A0A1J4KDL7"/>
<accession>A0A1J4KDL7</accession>
<dbReference type="PROSITE" id="PS00108">
    <property type="entry name" value="PROTEIN_KINASE_ST"/>
    <property type="match status" value="1"/>
</dbReference>
<evidence type="ECO:0000259" key="5">
    <source>
        <dbReference type="PROSITE" id="PS50011"/>
    </source>
</evidence>
<comment type="caution">
    <text evidence="6">The sequence shown here is derived from an EMBL/GenBank/DDBJ whole genome shotgun (WGS) entry which is preliminary data.</text>
</comment>
<dbReference type="SMART" id="SM00220">
    <property type="entry name" value="S_TKc"/>
    <property type="match status" value="1"/>
</dbReference>
<evidence type="ECO:0000313" key="6">
    <source>
        <dbReference type="EMBL" id="OHT07726.1"/>
    </source>
</evidence>
<dbReference type="InterPro" id="IPR011009">
    <property type="entry name" value="Kinase-like_dom_sf"/>
</dbReference>
<name>A0A1J4KDL7_9EUKA</name>
<dbReference type="RefSeq" id="XP_068360862.1">
    <property type="nucleotide sequence ID" value="XM_068503495.1"/>
</dbReference>
<evidence type="ECO:0000313" key="7">
    <source>
        <dbReference type="Proteomes" id="UP000179807"/>
    </source>
</evidence>
<dbReference type="PROSITE" id="PS50011">
    <property type="entry name" value="PROTEIN_KINASE_DOM"/>
    <property type="match status" value="1"/>
</dbReference>
<dbReference type="InterPro" id="IPR008271">
    <property type="entry name" value="Ser/Thr_kinase_AS"/>
</dbReference>
<evidence type="ECO:0000256" key="2">
    <source>
        <dbReference type="ARBA" id="ARBA00022840"/>
    </source>
</evidence>
<dbReference type="PANTHER" id="PTHR24348">
    <property type="entry name" value="SERINE/THREONINE-PROTEIN KINASE UNC-51-RELATED"/>
    <property type="match status" value="1"/>
</dbReference>
<dbReference type="Gene3D" id="1.10.510.10">
    <property type="entry name" value="Transferase(Phosphotransferase) domain 1"/>
    <property type="match status" value="1"/>
</dbReference>
<dbReference type="Pfam" id="PF00069">
    <property type="entry name" value="Pkinase"/>
    <property type="match status" value="1"/>
</dbReference>
<dbReference type="InterPro" id="IPR045269">
    <property type="entry name" value="Atg1-like"/>
</dbReference>
<feature type="domain" description="Protein kinase" evidence="5">
    <location>
        <begin position="8"/>
        <end position="278"/>
    </location>
</feature>
<dbReference type="Proteomes" id="UP000179807">
    <property type="component" value="Unassembled WGS sequence"/>
</dbReference>
<keyword evidence="6" id="KW-0418">Kinase</keyword>
<dbReference type="OrthoDB" id="266718at2759"/>
<dbReference type="GeneID" id="94838199"/>
<evidence type="ECO:0000256" key="1">
    <source>
        <dbReference type="ARBA" id="ARBA00022741"/>
    </source>
</evidence>
<keyword evidence="1 3" id="KW-0547">Nucleotide-binding</keyword>
<protein>
    <submittedName>
        <fullName evidence="6">AGC family protein kinase</fullName>
    </submittedName>
</protein>
<dbReference type="GO" id="GO:0005737">
    <property type="term" value="C:cytoplasm"/>
    <property type="evidence" value="ECO:0007669"/>
    <property type="project" value="TreeGrafter"/>
</dbReference>
<dbReference type="GO" id="GO:0010506">
    <property type="term" value="P:regulation of autophagy"/>
    <property type="evidence" value="ECO:0007669"/>
    <property type="project" value="InterPro"/>
</dbReference>
<keyword evidence="7" id="KW-1185">Reference proteome</keyword>
<organism evidence="6 7">
    <name type="scientific">Tritrichomonas foetus</name>
    <dbReference type="NCBI Taxonomy" id="1144522"/>
    <lineage>
        <taxon>Eukaryota</taxon>
        <taxon>Metamonada</taxon>
        <taxon>Parabasalia</taxon>
        <taxon>Tritrichomonadida</taxon>
        <taxon>Tritrichomonadidae</taxon>
        <taxon>Tritrichomonas</taxon>
    </lineage>
</organism>
<dbReference type="SUPFAM" id="SSF56112">
    <property type="entry name" value="Protein kinase-like (PK-like)"/>
    <property type="match status" value="1"/>
</dbReference>
<sequence>MYVSIEDFKIIEKLGEGAYGVVFLAIYKANGEKVALKRLKKEGCDPKVINRFKREAYILKKVVHPSTARFYGAFETESSLFIAMEYIEGKLLSTILDECLCNTNCGYLSENIAMRYFLEIACILRYLHKEAKVVHRDIKMDNIIVDSLGHVHLVDFGFANSYGYEICSDSEDSDCVGSPLFDTICGTVGYMAPELIQRGHYSDKVDIWSIGVILYKIVTGKLPFFHENLQAACKMIVTEDPIFPPELSHEMVELISKLLIKSPAERPSIDEVFQIPIVLRTAGEYFTIVNNLTNPPSQKISTNQNTSNNDNLCCMNIFSVTKKDFTCQIANLIHSKEEMGYSPNPRGVSISHSAQLKINIHNRKARIRRIPSLRTNLIGSQPIPSTILVLPTPTVNKPISNQNAKVFLPQIRRCSI</sequence>
<reference evidence="6" key="1">
    <citation type="submission" date="2016-10" db="EMBL/GenBank/DDBJ databases">
        <authorList>
            <person name="Benchimol M."/>
            <person name="Almeida L.G."/>
            <person name="Vasconcelos A.T."/>
            <person name="Perreira-Neves A."/>
            <person name="Rosa I.A."/>
            <person name="Tasca T."/>
            <person name="Bogo M.R."/>
            <person name="de Souza W."/>
        </authorList>
    </citation>
    <scope>NUCLEOTIDE SEQUENCE [LARGE SCALE GENOMIC DNA]</scope>
    <source>
        <strain evidence="6">K</strain>
    </source>
</reference>
<dbReference type="PROSITE" id="PS00107">
    <property type="entry name" value="PROTEIN_KINASE_ATP"/>
    <property type="match status" value="1"/>
</dbReference>
<dbReference type="GO" id="GO:0004674">
    <property type="term" value="F:protein serine/threonine kinase activity"/>
    <property type="evidence" value="ECO:0007669"/>
    <property type="project" value="UniProtKB-KW"/>
</dbReference>
<comment type="similarity">
    <text evidence="4">Belongs to the protein kinase superfamily.</text>
</comment>
<dbReference type="InterPro" id="IPR017441">
    <property type="entry name" value="Protein_kinase_ATP_BS"/>
</dbReference>
<gene>
    <name evidence="6" type="ORF">TRFO_24001</name>
</gene>
<keyword evidence="2 3" id="KW-0067">ATP-binding</keyword>
<evidence type="ECO:0000256" key="3">
    <source>
        <dbReference type="PROSITE-ProRule" id="PRU10141"/>
    </source>
</evidence>
<evidence type="ECO:0000256" key="4">
    <source>
        <dbReference type="RuleBase" id="RU000304"/>
    </source>
</evidence>